<proteinExistence type="predicted"/>
<protein>
    <submittedName>
        <fullName evidence="1">Uncharacterized protein</fullName>
    </submittedName>
</protein>
<reference evidence="1 2" key="2">
    <citation type="journal article" date="2017" name="Front. Plant Sci.">
        <title>Gene Classification and Mining of Molecular Markers Useful in Red Clover (Trifolium pratense) Breeding.</title>
        <authorList>
            <person name="Istvanek J."/>
            <person name="Dluhosova J."/>
            <person name="Dluhos P."/>
            <person name="Patkova L."/>
            <person name="Nedelnik J."/>
            <person name="Repkova J."/>
        </authorList>
    </citation>
    <scope>NUCLEOTIDE SEQUENCE [LARGE SCALE GENOMIC DNA]</scope>
    <source>
        <strain evidence="2">cv. Tatra</strain>
        <tissue evidence="1">Young leaves</tissue>
    </source>
</reference>
<dbReference type="AlphaFoldDB" id="A0A2K3JX71"/>
<reference evidence="1 2" key="1">
    <citation type="journal article" date="2014" name="Am. J. Bot.">
        <title>Genome assembly and annotation for red clover (Trifolium pratense; Fabaceae).</title>
        <authorList>
            <person name="Istvanek J."/>
            <person name="Jaros M."/>
            <person name="Krenek A."/>
            <person name="Repkova J."/>
        </authorList>
    </citation>
    <scope>NUCLEOTIDE SEQUENCE [LARGE SCALE GENOMIC DNA]</scope>
    <source>
        <strain evidence="2">cv. Tatra</strain>
        <tissue evidence="1">Young leaves</tissue>
    </source>
</reference>
<organism evidence="1 2">
    <name type="scientific">Trifolium pratense</name>
    <name type="common">Red clover</name>
    <dbReference type="NCBI Taxonomy" id="57577"/>
    <lineage>
        <taxon>Eukaryota</taxon>
        <taxon>Viridiplantae</taxon>
        <taxon>Streptophyta</taxon>
        <taxon>Embryophyta</taxon>
        <taxon>Tracheophyta</taxon>
        <taxon>Spermatophyta</taxon>
        <taxon>Magnoliopsida</taxon>
        <taxon>eudicotyledons</taxon>
        <taxon>Gunneridae</taxon>
        <taxon>Pentapetalae</taxon>
        <taxon>rosids</taxon>
        <taxon>fabids</taxon>
        <taxon>Fabales</taxon>
        <taxon>Fabaceae</taxon>
        <taxon>Papilionoideae</taxon>
        <taxon>50 kb inversion clade</taxon>
        <taxon>NPAAA clade</taxon>
        <taxon>Hologalegina</taxon>
        <taxon>IRL clade</taxon>
        <taxon>Trifolieae</taxon>
        <taxon>Trifolium</taxon>
    </lineage>
</organism>
<gene>
    <name evidence="1" type="ORF">L195_g059299</name>
</gene>
<sequence length="18" mass="1967">MALLYRRAYIVASSAGPK</sequence>
<feature type="non-terminal residue" evidence="1">
    <location>
        <position position="18"/>
    </location>
</feature>
<dbReference type="Proteomes" id="UP000236291">
    <property type="component" value="Unassembled WGS sequence"/>
</dbReference>
<name>A0A2K3JX71_TRIPR</name>
<evidence type="ECO:0000313" key="2">
    <source>
        <dbReference type="Proteomes" id="UP000236291"/>
    </source>
</evidence>
<accession>A0A2K3JX71</accession>
<comment type="caution">
    <text evidence="1">The sequence shown here is derived from an EMBL/GenBank/DDBJ whole genome shotgun (WGS) entry which is preliminary data.</text>
</comment>
<evidence type="ECO:0000313" key="1">
    <source>
        <dbReference type="EMBL" id="PNX58655.1"/>
    </source>
</evidence>
<dbReference type="EMBL" id="ASHM01128616">
    <property type="protein sequence ID" value="PNX58655.1"/>
    <property type="molecule type" value="Genomic_DNA"/>
</dbReference>